<sequence length="83" mass="9238">MDSLIIYLTISLMVAQATGPFINSVKELYFTIKKTLAENSHPKPIKAQQKSKKIDLNNLNDFFDGAAGTNMEETENNSSESIK</sequence>
<feature type="chain" id="PRO_5043314168" evidence="1">
    <location>
        <begin position="18"/>
        <end position="83"/>
    </location>
</feature>
<keyword evidence="3" id="KW-1185">Reference proteome</keyword>
<proteinExistence type="predicted"/>
<dbReference type="AlphaFoldDB" id="A0AAU9KA92"/>
<comment type="caution">
    <text evidence="2">The sequence shown here is derived from an EMBL/GenBank/DDBJ whole genome shotgun (WGS) entry which is preliminary data.</text>
</comment>
<accession>A0AAU9KA92</accession>
<dbReference type="Proteomes" id="UP001162131">
    <property type="component" value="Unassembled WGS sequence"/>
</dbReference>
<keyword evidence="1" id="KW-0732">Signal</keyword>
<name>A0AAU9KA92_9CILI</name>
<protein>
    <submittedName>
        <fullName evidence="2">Uncharacterized protein</fullName>
    </submittedName>
</protein>
<evidence type="ECO:0000256" key="1">
    <source>
        <dbReference type="SAM" id="SignalP"/>
    </source>
</evidence>
<gene>
    <name evidence="2" type="ORF">BSTOLATCC_MIC65262</name>
</gene>
<evidence type="ECO:0000313" key="2">
    <source>
        <dbReference type="EMBL" id="CAG9335947.1"/>
    </source>
</evidence>
<feature type="signal peptide" evidence="1">
    <location>
        <begin position="1"/>
        <end position="17"/>
    </location>
</feature>
<organism evidence="2 3">
    <name type="scientific">Blepharisma stoltei</name>
    <dbReference type="NCBI Taxonomy" id="1481888"/>
    <lineage>
        <taxon>Eukaryota</taxon>
        <taxon>Sar</taxon>
        <taxon>Alveolata</taxon>
        <taxon>Ciliophora</taxon>
        <taxon>Postciliodesmatophora</taxon>
        <taxon>Heterotrichea</taxon>
        <taxon>Heterotrichida</taxon>
        <taxon>Blepharismidae</taxon>
        <taxon>Blepharisma</taxon>
    </lineage>
</organism>
<reference evidence="2" key="1">
    <citation type="submission" date="2021-09" db="EMBL/GenBank/DDBJ databases">
        <authorList>
            <consortium name="AG Swart"/>
            <person name="Singh M."/>
            <person name="Singh A."/>
            <person name="Seah K."/>
            <person name="Emmerich C."/>
        </authorList>
    </citation>
    <scope>NUCLEOTIDE SEQUENCE</scope>
    <source>
        <strain evidence="2">ATCC30299</strain>
    </source>
</reference>
<dbReference type="EMBL" id="CAJZBQ010000063">
    <property type="protein sequence ID" value="CAG9335947.1"/>
    <property type="molecule type" value="Genomic_DNA"/>
</dbReference>
<evidence type="ECO:0000313" key="3">
    <source>
        <dbReference type="Proteomes" id="UP001162131"/>
    </source>
</evidence>